<name>A0A7D8AH25_9MICO</name>
<dbReference type="PROSITE" id="PS50929">
    <property type="entry name" value="ABC_TM1F"/>
    <property type="match status" value="1"/>
</dbReference>
<keyword evidence="3" id="KW-1003">Cell membrane</keyword>
<dbReference type="InterPro" id="IPR017871">
    <property type="entry name" value="ABC_transporter-like_CS"/>
</dbReference>
<dbReference type="Pfam" id="PF00664">
    <property type="entry name" value="ABC_membrane"/>
    <property type="match status" value="1"/>
</dbReference>
<dbReference type="EMBL" id="CP043732">
    <property type="protein sequence ID" value="QMU97563.1"/>
    <property type="molecule type" value="Genomic_DNA"/>
</dbReference>
<dbReference type="PANTHER" id="PTHR43394">
    <property type="entry name" value="ATP-DEPENDENT PERMEASE MDL1, MITOCHONDRIAL"/>
    <property type="match status" value="1"/>
</dbReference>
<gene>
    <name evidence="14" type="ORF">FVO59_10280</name>
</gene>
<evidence type="ECO:0000256" key="7">
    <source>
        <dbReference type="ARBA" id="ARBA00022840"/>
    </source>
</evidence>
<dbReference type="PROSITE" id="PS50893">
    <property type="entry name" value="ABC_TRANSPORTER_2"/>
    <property type="match status" value="1"/>
</dbReference>
<dbReference type="RefSeq" id="WP_182252558.1">
    <property type="nucleotide sequence ID" value="NZ_CP043732.1"/>
</dbReference>
<keyword evidence="2" id="KW-0813">Transport</keyword>
<sequence length="626" mass="65831">MSRTAPSRRRGRGAQPDGPRATFRQLLPFLFEHKKVLAVVAVLSIIGAAASLVQPLLVGQVIARVQDGDGLGGLVWLLIAFVIAASVISGYQHYLLQRTGTAVVYSSRRKLIARILHLPISEFDARRTGDLVSRVGTDTTLLYAVLTQGLADAVGSAILFVGALIAMLIIDPLLLLLIVLVIGVSVVVVVLLSGRIRTASAAQQQKVGELASGVERGISSIRTVRASGAADRETAAVEGIAGEAYGLGVRIAKISSMVVPVAGVALQLSLLVVLGVGGFRVASGALTIAALVTFIMFLFMLVMPLGQAFGAITSVNQALGALGRIQEVLDLPTETQDDEPDAGVTAAAVVGAPAIEFRDVRFRYPDAVIAAREAAAKEAQTLLVDAHLEHASDDIATEIDRDVLKGVSFAVPRGARVALVGPSGAGKSTILSLIERFYDPTGGSIRLAGHDVRTYPREQLRAQFGYVEQDAPTLAGTLGENLRLAAPEATDADCERVLRSVNLGDVLERSPLGLAAPVGEDGVMLSGGERQRLAIARALLTEAPILLLDESTSSLDGVNEQRMREAIDAAAADRTLLVIAHRLSTVVDSDLIVVLQGGVVVGQGTHAELVESTPLYRDLARHQLLV</sequence>
<dbReference type="InterPro" id="IPR036640">
    <property type="entry name" value="ABC1_TM_sf"/>
</dbReference>
<evidence type="ECO:0000259" key="12">
    <source>
        <dbReference type="PROSITE" id="PS50893"/>
    </source>
</evidence>
<proteinExistence type="inferred from homology"/>
<reference evidence="14 15" key="1">
    <citation type="journal article" date="2020" name="Front. Microbiol.">
        <title>Design of Bacterial Strain-Specific qPCR Assays Using NGS Data and Publicly Available Resources and Its Application to Track Biocontrol Strains.</title>
        <authorList>
            <person name="Hernandez I."/>
            <person name="Sant C."/>
            <person name="Martinez R."/>
            <person name="Fernandez C."/>
        </authorList>
    </citation>
    <scope>NUCLEOTIDE SEQUENCE [LARGE SCALE GENOMIC DNA]</scope>
    <source>
        <strain evidence="14 15">B24</strain>
    </source>
</reference>
<keyword evidence="6" id="KW-0547">Nucleotide-binding</keyword>
<feature type="domain" description="ABC transmembrane type-1" evidence="13">
    <location>
        <begin position="38"/>
        <end position="317"/>
    </location>
</feature>
<organism evidence="14 15">
    <name type="scientific">Microbacterium esteraromaticum</name>
    <dbReference type="NCBI Taxonomy" id="57043"/>
    <lineage>
        <taxon>Bacteria</taxon>
        <taxon>Bacillati</taxon>
        <taxon>Actinomycetota</taxon>
        <taxon>Actinomycetes</taxon>
        <taxon>Micrococcales</taxon>
        <taxon>Microbacteriaceae</taxon>
        <taxon>Microbacterium</taxon>
    </lineage>
</organism>
<accession>A0A7D8AH25</accession>
<evidence type="ECO:0000256" key="5">
    <source>
        <dbReference type="ARBA" id="ARBA00022692"/>
    </source>
</evidence>
<keyword evidence="7 14" id="KW-0067">ATP-binding</keyword>
<feature type="transmembrane region" description="Helical" evidence="11">
    <location>
        <begin position="70"/>
        <end position="91"/>
    </location>
</feature>
<dbReference type="InterPro" id="IPR039421">
    <property type="entry name" value="Type_1_exporter"/>
</dbReference>
<evidence type="ECO:0000256" key="6">
    <source>
        <dbReference type="ARBA" id="ARBA00022741"/>
    </source>
</evidence>
<evidence type="ECO:0000259" key="13">
    <source>
        <dbReference type="PROSITE" id="PS50929"/>
    </source>
</evidence>
<keyword evidence="8 11" id="KW-1133">Transmembrane helix</keyword>
<evidence type="ECO:0000256" key="3">
    <source>
        <dbReference type="ARBA" id="ARBA00022475"/>
    </source>
</evidence>
<dbReference type="Gene3D" id="3.40.50.300">
    <property type="entry name" value="P-loop containing nucleotide triphosphate hydrolases"/>
    <property type="match status" value="1"/>
</dbReference>
<dbReference type="GO" id="GO:0016887">
    <property type="term" value="F:ATP hydrolysis activity"/>
    <property type="evidence" value="ECO:0007669"/>
    <property type="project" value="InterPro"/>
</dbReference>
<feature type="transmembrane region" description="Helical" evidence="11">
    <location>
        <begin position="36"/>
        <end position="58"/>
    </location>
</feature>
<evidence type="ECO:0000256" key="9">
    <source>
        <dbReference type="ARBA" id="ARBA00023136"/>
    </source>
</evidence>
<dbReference type="Proteomes" id="UP000515708">
    <property type="component" value="Chromosome"/>
</dbReference>
<keyword evidence="4" id="KW-0997">Cell inner membrane</keyword>
<protein>
    <submittedName>
        <fullName evidence="14">ABC transporter ATP-binding protein</fullName>
    </submittedName>
</protein>
<feature type="transmembrane region" description="Helical" evidence="11">
    <location>
        <begin position="257"/>
        <end position="279"/>
    </location>
</feature>
<dbReference type="FunFam" id="3.40.50.300:FF:000221">
    <property type="entry name" value="Multidrug ABC transporter ATP-binding protein"/>
    <property type="match status" value="1"/>
</dbReference>
<feature type="transmembrane region" description="Helical" evidence="11">
    <location>
        <begin position="173"/>
        <end position="192"/>
    </location>
</feature>
<evidence type="ECO:0000256" key="1">
    <source>
        <dbReference type="ARBA" id="ARBA00004429"/>
    </source>
</evidence>
<dbReference type="SMART" id="SM00382">
    <property type="entry name" value="AAA"/>
    <property type="match status" value="1"/>
</dbReference>
<dbReference type="SUPFAM" id="SSF90123">
    <property type="entry name" value="ABC transporter transmembrane region"/>
    <property type="match status" value="1"/>
</dbReference>
<dbReference type="PROSITE" id="PS00211">
    <property type="entry name" value="ABC_TRANSPORTER_1"/>
    <property type="match status" value="1"/>
</dbReference>
<dbReference type="AlphaFoldDB" id="A0A7D8AH25"/>
<dbReference type="InterPro" id="IPR011527">
    <property type="entry name" value="ABC1_TM_dom"/>
</dbReference>
<evidence type="ECO:0000256" key="4">
    <source>
        <dbReference type="ARBA" id="ARBA00022519"/>
    </source>
</evidence>
<keyword evidence="5 11" id="KW-0812">Transmembrane</keyword>
<evidence type="ECO:0000313" key="14">
    <source>
        <dbReference type="EMBL" id="QMU97563.1"/>
    </source>
</evidence>
<feature type="domain" description="ABC transporter" evidence="12">
    <location>
        <begin position="386"/>
        <end position="622"/>
    </location>
</feature>
<dbReference type="CDD" id="cd18551">
    <property type="entry name" value="ABC_6TM_LmrA_like"/>
    <property type="match status" value="1"/>
</dbReference>
<dbReference type="PANTHER" id="PTHR43394:SF1">
    <property type="entry name" value="ATP-BINDING CASSETTE SUB-FAMILY B MEMBER 10, MITOCHONDRIAL"/>
    <property type="match status" value="1"/>
</dbReference>
<dbReference type="GO" id="GO:0015421">
    <property type="term" value="F:ABC-type oligopeptide transporter activity"/>
    <property type="evidence" value="ECO:0007669"/>
    <property type="project" value="TreeGrafter"/>
</dbReference>
<keyword evidence="9 11" id="KW-0472">Membrane</keyword>
<feature type="transmembrane region" description="Helical" evidence="11">
    <location>
        <begin position="285"/>
        <end position="305"/>
    </location>
</feature>
<comment type="subcellular location">
    <subcellularLocation>
        <location evidence="1">Cell inner membrane</location>
        <topology evidence="1">Multi-pass membrane protein</topology>
    </subcellularLocation>
</comment>
<evidence type="ECO:0000256" key="8">
    <source>
        <dbReference type="ARBA" id="ARBA00022989"/>
    </source>
</evidence>
<dbReference type="InterPro" id="IPR027417">
    <property type="entry name" value="P-loop_NTPase"/>
</dbReference>
<dbReference type="GO" id="GO:0005524">
    <property type="term" value="F:ATP binding"/>
    <property type="evidence" value="ECO:0007669"/>
    <property type="project" value="UniProtKB-KW"/>
</dbReference>
<evidence type="ECO:0000256" key="11">
    <source>
        <dbReference type="SAM" id="Phobius"/>
    </source>
</evidence>
<dbReference type="Pfam" id="PF00005">
    <property type="entry name" value="ABC_tran"/>
    <property type="match status" value="1"/>
</dbReference>
<dbReference type="InterPro" id="IPR003439">
    <property type="entry name" value="ABC_transporter-like_ATP-bd"/>
</dbReference>
<evidence type="ECO:0000313" key="15">
    <source>
        <dbReference type="Proteomes" id="UP000515708"/>
    </source>
</evidence>
<dbReference type="Gene3D" id="1.20.1560.10">
    <property type="entry name" value="ABC transporter type 1, transmembrane domain"/>
    <property type="match status" value="1"/>
</dbReference>
<feature type="transmembrane region" description="Helical" evidence="11">
    <location>
        <begin position="141"/>
        <end position="167"/>
    </location>
</feature>
<dbReference type="GO" id="GO:0005886">
    <property type="term" value="C:plasma membrane"/>
    <property type="evidence" value="ECO:0007669"/>
    <property type="project" value="UniProtKB-SubCell"/>
</dbReference>
<comment type="similarity">
    <text evidence="10">Belongs to the ABC transporter superfamily. Siderophore-Fe(3+) uptake transporter (SIUT) (TC 3.A.1.21) family.</text>
</comment>
<dbReference type="SUPFAM" id="SSF52540">
    <property type="entry name" value="P-loop containing nucleoside triphosphate hydrolases"/>
    <property type="match status" value="1"/>
</dbReference>
<evidence type="ECO:0000256" key="2">
    <source>
        <dbReference type="ARBA" id="ARBA00022448"/>
    </source>
</evidence>
<dbReference type="InterPro" id="IPR003593">
    <property type="entry name" value="AAA+_ATPase"/>
</dbReference>
<evidence type="ECO:0000256" key="10">
    <source>
        <dbReference type="ARBA" id="ARBA00023455"/>
    </source>
</evidence>